<keyword evidence="3" id="KW-0663">Pyridoxal phosphate</keyword>
<organism evidence="6 7">
    <name type="scientific">Otus sunia</name>
    <name type="common">Oriental scops-owl</name>
    <dbReference type="NCBI Taxonomy" id="257818"/>
    <lineage>
        <taxon>Eukaryota</taxon>
        <taxon>Metazoa</taxon>
        <taxon>Chordata</taxon>
        <taxon>Craniata</taxon>
        <taxon>Vertebrata</taxon>
        <taxon>Euteleostomi</taxon>
        <taxon>Archelosauria</taxon>
        <taxon>Archosauria</taxon>
        <taxon>Dinosauria</taxon>
        <taxon>Saurischia</taxon>
        <taxon>Theropoda</taxon>
        <taxon>Coelurosauria</taxon>
        <taxon>Aves</taxon>
        <taxon>Neognathae</taxon>
        <taxon>Neoaves</taxon>
        <taxon>Telluraves</taxon>
        <taxon>Strigiformes</taxon>
        <taxon>Strigidae</taxon>
        <taxon>Otus</taxon>
    </lineage>
</organism>
<protein>
    <submittedName>
        <fullName evidence="6">5-phosphohydroxy-L-lysine phospho-lyase</fullName>
    </submittedName>
</protein>
<evidence type="ECO:0000256" key="5">
    <source>
        <dbReference type="SAM" id="MobiDB-lite"/>
    </source>
</evidence>
<evidence type="ECO:0000256" key="4">
    <source>
        <dbReference type="ARBA" id="ARBA00023239"/>
    </source>
</evidence>
<proteinExistence type="inferred from homology"/>
<dbReference type="GO" id="GO:0005739">
    <property type="term" value="C:mitochondrion"/>
    <property type="evidence" value="ECO:0007669"/>
    <property type="project" value="TreeGrafter"/>
</dbReference>
<dbReference type="InterPro" id="IPR015424">
    <property type="entry name" value="PyrdxlP-dep_Trfase"/>
</dbReference>
<feature type="region of interest" description="Disordered" evidence="5">
    <location>
        <begin position="1"/>
        <end position="98"/>
    </location>
</feature>
<feature type="compositionally biased region" description="Pro residues" evidence="5">
    <location>
        <begin position="56"/>
        <end position="77"/>
    </location>
</feature>
<dbReference type="GO" id="GO:0016829">
    <property type="term" value="F:lyase activity"/>
    <property type="evidence" value="ECO:0007669"/>
    <property type="project" value="UniProtKB-KW"/>
</dbReference>
<dbReference type="InterPro" id="IPR049704">
    <property type="entry name" value="Aminotrans_3_PPA_site"/>
</dbReference>
<feature type="compositionally biased region" description="Low complexity" evidence="5">
    <location>
        <begin position="85"/>
        <end position="96"/>
    </location>
</feature>
<dbReference type="FunFam" id="3.40.640.10:FF:000058">
    <property type="entry name" value="ethanolamine-phosphate phospho-lyase isoform X1"/>
    <property type="match status" value="1"/>
</dbReference>
<reference evidence="6" key="2">
    <citation type="submission" date="2025-09" db="UniProtKB">
        <authorList>
            <consortium name="Ensembl"/>
        </authorList>
    </citation>
    <scope>IDENTIFICATION</scope>
</reference>
<keyword evidence="4" id="KW-0456">Lyase</keyword>
<dbReference type="CDD" id="cd00610">
    <property type="entry name" value="OAT_like"/>
    <property type="match status" value="1"/>
</dbReference>
<accession>A0A8C8E493</accession>
<dbReference type="PANTHER" id="PTHR45688">
    <property type="match status" value="1"/>
</dbReference>
<dbReference type="Proteomes" id="UP000694552">
    <property type="component" value="Unplaced"/>
</dbReference>
<dbReference type="Gene3D" id="3.90.1150.10">
    <property type="entry name" value="Aspartate Aminotransferase, domain 1"/>
    <property type="match status" value="1"/>
</dbReference>
<comment type="cofactor">
    <cofactor evidence="1">
        <name>pyridoxal 5'-phosphate</name>
        <dbReference type="ChEBI" id="CHEBI:597326"/>
    </cofactor>
</comment>
<dbReference type="PANTHER" id="PTHR45688:SF6">
    <property type="entry name" value="5-PHOSPHOHYDROXY-L-LYSINE PHOSPHO-LYASE"/>
    <property type="match status" value="1"/>
</dbReference>
<comment type="similarity">
    <text evidence="2">Belongs to the class-III pyridoxal-phosphate-dependent aminotransferase family.</text>
</comment>
<dbReference type="SUPFAM" id="SSF53383">
    <property type="entry name" value="PLP-dependent transferases"/>
    <property type="match status" value="1"/>
</dbReference>
<dbReference type="GO" id="GO:0008483">
    <property type="term" value="F:transaminase activity"/>
    <property type="evidence" value="ECO:0007669"/>
    <property type="project" value="InterPro"/>
</dbReference>
<dbReference type="InterPro" id="IPR015421">
    <property type="entry name" value="PyrdxlP-dep_Trfase_major"/>
</dbReference>
<evidence type="ECO:0000313" key="6">
    <source>
        <dbReference type="Ensembl" id="ENSOSUP00000000021.1"/>
    </source>
</evidence>
<feature type="compositionally biased region" description="Low complexity" evidence="5">
    <location>
        <begin position="33"/>
        <end position="46"/>
    </location>
</feature>
<name>A0A8C8E493_9STRI</name>
<dbReference type="Pfam" id="PF00202">
    <property type="entry name" value="Aminotran_3"/>
    <property type="match status" value="1"/>
</dbReference>
<dbReference type="Gene3D" id="3.40.640.10">
    <property type="entry name" value="Type I PLP-dependent aspartate aminotransferase-like (Major domain)"/>
    <property type="match status" value="1"/>
</dbReference>
<dbReference type="InterPro" id="IPR015422">
    <property type="entry name" value="PyrdxlP-dep_Trfase_small"/>
</dbReference>
<keyword evidence="7" id="KW-1185">Reference proteome</keyword>
<dbReference type="GO" id="GO:0030170">
    <property type="term" value="F:pyridoxal phosphate binding"/>
    <property type="evidence" value="ECO:0007669"/>
    <property type="project" value="InterPro"/>
</dbReference>
<dbReference type="AlphaFoldDB" id="A0A8C8E493"/>
<dbReference type="Ensembl" id="ENSOSUT00000000021.1">
    <property type="protein sequence ID" value="ENSOSUP00000000021.1"/>
    <property type="gene ID" value="ENSOSUG00000000015.1"/>
</dbReference>
<evidence type="ECO:0000256" key="1">
    <source>
        <dbReference type="ARBA" id="ARBA00001933"/>
    </source>
</evidence>
<evidence type="ECO:0000313" key="7">
    <source>
        <dbReference type="Proteomes" id="UP000694552"/>
    </source>
</evidence>
<evidence type="ECO:0000256" key="3">
    <source>
        <dbReference type="ARBA" id="ARBA00022898"/>
    </source>
</evidence>
<sequence>MRSCQQPCGTPGVKSPAPRPEERHARVSYGNTPRAPSSAPSWAGAARLRGWALPLPHAPAGPVLPPQAPPRPGPGPPSEGGGSSPGPSEAARAAMRPARRSRLETLELRRQLIGSSCKLFFSNDPVKIIKAKGQYMYDENGRQYLDCINNVAHVGHCHPDIVKAAHEQNQLLNTNSRYLHDNLVDYAERLSKTLPEKLCTFYFLNSGSEANDLALRLARQYTKHEDVIVLDHAYHGHLTSLIDISPYKFRNLEGQKEWVHVAPVPDTYRGLYREDHEDSVTAYANEVKNIIEQAHKRGRKIAAFFVESLPSVGGQIIPPAGYFQKVAEHVHKAGGVFIADEIQVGFGRVGKHFWAFQLQGEDFIPDIVTMGKPIGNGHPIACVATTKEIAEAFGATGVEYFNTFGGNPVSCAIGLAVLDVIEKEHLQAHATEVGNFLMKLFKEQKIKHPIIGDVRGSGLFIGIDLIKDQAERTPATAEAEHLVTRLKEEYILLSTDGPGRNVLKFKPPMCFSMEDAKFVVDTIDKLLTGSADQNYLTEGCCWTALKSVLSLFFRSAKTKPRWWMLNIQQN</sequence>
<dbReference type="InterPro" id="IPR005814">
    <property type="entry name" value="Aminotrans_3"/>
</dbReference>
<evidence type="ECO:0000256" key="2">
    <source>
        <dbReference type="ARBA" id="ARBA00008954"/>
    </source>
</evidence>
<reference evidence="6" key="1">
    <citation type="submission" date="2025-08" db="UniProtKB">
        <authorList>
            <consortium name="Ensembl"/>
        </authorList>
    </citation>
    <scope>IDENTIFICATION</scope>
</reference>
<dbReference type="PROSITE" id="PS00600">
    <property type="entry name" value="AA_TRANSFER_CLASS_3"/>
    <property type="match status" value="1"/>
</dbReference>